<evidence type="ECO:0000313" key="3">
    <source>
        <dbReference type="Proteomes" id="UP000078532"/>
    </source>
</evidence>
<evidence type="ECO:0000256" key="1">
    <source>
        <dbReference type="SAM" id="Phobius"/>
    </source>
</evidence>
<keyword evidence="1" id="KW-0472">Membrane</keyword>
<dbReference type="Proteomes" id="UP000078532">
    <property type="component" value="Unassembled WGS sequence"/>
</dbReference>
<evidence type="ECO:0000313" key="2">
    <source>
        <dbReference type="EMBL" id="OAT79485.1"/>
    </source>
</evidence>
<dbReference type="AlphaFoldDB" id="A0A1B7LAZ1"/>
<keyword evidence="3" id="KW-1185">Reference proteome</keyword>
<organism evidence="2 3">
    <name type="scientific">Desulfotomaculum copahuensis</name>
    <dbReference type="NCBI Taxonomy" id="1838280"/>
    <lineage>
        <taxon>Bacteria</taxon>
        <taxon>Bacillati</taxon>
        <taxon>Bacillota</taxon>
        <taxon>Clostridia</taxon>
        <taxon>Eubacteriales</taxon>
        <taxon>Desulfotomaculaceae</taxon>
        <taxon>Desulfotomaculum</taxon>
    </lineage>
</organism>
<reference evidence="2 3" key="1">
    <citation type="submission" date="2016-04" db="EMBL/GenBank/DDBJ databases">
        <authorList>
            <person name="Evans L.H."/>
            <person name="Alamgir A."/>
            <person name="Owens N."/>
            <person name="Weber N.D."/>
            <person name="Virtaneva K."/>
            <person name="Barbian K."/>
            <person name="Babar A."/>
            <person name="Rosenke K."/>
        </authorList>
    </citation>
    <scope>NUCLEOTIDE SEQUENCE [LARGE SCALE GENOMIC DNA]</scope>
    <source>
        <strain evidence="2 3">LMa1</strain>
    </source>
</reference>
<comment type="caution">
    <text evidence="2">The sequence shown here is derived from an EMBL/GenBank/DDBJ whole genome shotgun (WGS) entry which is preliminary data.</text>
</comment>
<gene>
    <name evidence="2" type="ORF">A6M21_15755</name>
</gene>
<name>A0A1B7LAZ1_9FIRM</name>
<sequence length="62" mass="6889">MKVVGVSKIFALHVIILVILVANLVVVHQNNIPIYVKELLMGILRLQKTTMIIAVLGRLTLN</sequence>
<dbReference type="EMBL" id="LYVF01000195">
    <property type="protein sequence ID" value="OAT79485.1"/>
    <property type="molecule type" value="Genomic_DNA"/>
</dbReference>
<protein>
    <submittedName>
        <fullName evidence="2">Uncharacterized protein</fullName>
    </submittedName>
</protein>
<feature type="transmembrane region" description="Helical" evidence="1">
    <location>
        <begin position="6"/>
        <end position="27"/>
    </location>
</feature>
<accession>A0A1B7LAZ1</accession>
<proteinExistence type="predicted"/>
<keyword evidence="1" id="KW-1133">Transmembrane helix</keyword>
<keyword evidence="1" id="KW-0812">Transmembrane</keyword>